<keyword evidence="1" id="KW-0812">Transmembrane</keyword>
<evidence type="ECO:0000256" key="1">
    <source>
        <dbReference type="SAM" id="Phobius"/>
    </source>
</evidence>
<organism evidence="2 3">
    <name type="scientific">Oxyplax ochracea nucleopolyhedrovirus</name>
    <dbReference type="NCBI Taxonomy" id="2083176"/>
    <lineage>
        <taxon>Viruses</taxon>
        <taxon>Viruses incertae sedis</taxon>
        <taxon>Naldaviricetes</taxon>
        <taxon>Lefavirales</taxon>
        <taxon>Baculoviridae</taxon>
        <taxon>Alphabaculovirus</taxon>
        <taxon>Alphabaculovirus oxochraceae</taxon>
    </lineage>
</organism>
<dbReference type="Proteomes" id="UP000297028">
    <property type="component" value="Segment"/>
</dbReference>
<feature type="transmembrane region" description="Helical" evidence="1">
    <location>
        <begin position="5"/>
        <end position="21"/>
    </location>
</feature>
<dbReference type="EMBL" id="MF143631">
    <property type="protein sequence ID" value="AVA31128.1"/>
    <property type="molecule type" value="Genomic_DNA"/>
</dbReference>
<reference evidence="2 3" key="1">
    <citation type="journal article" date="2018" name="PLoS ONE">
        <title>Genome analysis of a novel Group I alphabaculovirus obtained from Oxyplax ochracea.</title>
        <authorList>
            <person name="Wang J."/>
            <person name="Hou D."/>
            <person name="Wang Q."/>
            <person name="Kuang W."/>
            <person name="Zhang L."/>
            <person name="Li J."/>
            <person name="Shen S."/>
            <person name="Deng F."/>
            <person name="Wang H."/>
            <person name="Hu Z."/>
            <person name="Wang M."/>
        </authorList>
    </citation>
    <scope>NUCLEOTIDE SEQUENCE [LARGE SCALE GENOMIC DNA]</scope>
    <source>
        <strain evidence="2">435</strain>
    </source>
</reference>
<proteinExistence type="predicted"/>
<keyword evidence="3" id="KW-1185">Reference proteome</keyword>
<sequence>MNQIIFIIVIVIIVIVVYTYVNIIDLNYEQQEFPLLVYDNIQVPLIYPPNEIIVESNTHECHNVLTPCLTHSDCNLCREGLANCQLFDEDTVIKLNEQHEVLIQAGESYCLALDRERARTCNPNTGVWLLAKTETGFALICNCLRPGLVTQLNIYEDCNFSVGCEPHGHIENINSNPITCVCNEGYVSDYNLETETPFCRPQTVRDVMYDENFFPRAPCADGQVRLDHPALNNVYRSHFRLGDICVVDPCSVDPVSGARTSGRLFYDSEAKIGGCKCPIDAGLLPVYNRHTALTGMVQTGDRLAPNACLQPFNVHMLSLQHVDYKFFWGRSDHNDTADADLIFQVFANQLNHKKYESILYPLLDTHPDSPQIITAGLSLLKISISYDVALTNGDVNPSIFQLFKEKERNVNEPACFFPGIGRCIVSNADSCIRRHAAAQVWTAETFTNSWCVLSRENSSIKIWSRATRYPRGEAPIALRLRGFFFNNERERNTIRTVMAENVVENNQIDALTQIVETFPNYSIA</sequence>
<evidence type="ECO:0000313" key="2">
    <source>
        <dbReference type="EMBL" id="AVA31128.1"/>
    </source>
</evidence>
<dbReference type="Pfam" id="PF05092">
    <property type="entry name" value="PIF"/>
    <property type="match status" value="1"/>
</dbReference>
<accession>A0A2L0WTZ5</accession>
<keyword evidence="1" id="KW-0472">Membrane</keyword>
<protein>
    <submittedName>
        <fullName evidence="2">Pif1</fullName>
    </submittedName>
</protein>
<evidence type="ECO:0000313" key="3">
    <source>
        <dbReference type="Proteomes" id="UP000297028"/>
    </source>
</evidence>
<name>A0A2L0WTZ5_9ABAC</name>
<dbReference type="InterPro" id="IPR007784">
    <property type="entry name" value="PIR"/>
</dbReference>
<keyword evidence="1" id="KW-1133">Transmembrane helix</keyword>
<gene>
    <name evidence="2" type="ORF">Oxoc_ORF29</name>
</gene>